<evidence type="ECO:0000256" key="1">
    <source>
        <dbReference type="ARBA" id="ARBA00022679"/>
    </source>
</evidence>
<keyword evidence="2" id="KW-0677">Repeat</keyword>
<dbReference type="InterPro" id="IPR011004">
    <property type="entry name" value="Trimer_LpxA-like_sf"/>
</dbReference>
<keyword evidence="1 4" id="KW-0808">Transferase</keyword>
<name>D6Z4H0_DESAT</name>
<dbReference type="HOGENOM" id="CLU_051638_10_2_7"/>
<dbReference type="PROSITE" id="PS00101">
    <property type="entry name" value="HEXAPEP_TRANSFERASES"/>
    <property type="match status" value="1"/>
</dbReference>
<dbReference type="CDD" id="cd03354">
    <property type="entry name" value="LbH_SAT"/>
    <property type="match status" value="1"/>
</dbReference>
<dbReference type="EMBL" id="CP001940">
    <property type="protein sequence ID" value="ADH86445.1"/>
    <property type="molecule type" value="Genomic_DNA"/>
</dbReference>
<evidence type="ECO:0000313" key="4">
    <source>
        <dbReference type="EMBL" id="ADH86445.1"/>
    </source>
</evidence>
<protein>
    <submittedName>
        <fullName evidence="4">Serine O-acetyltransferase</fullName>
    </submittedName>
</protein>
<gene>
    <name evidence="4" type="ordered locus">DaAHT2_1754</name>
</gene>
<evidence type="ECO:0000256" key="2">
    <source>
        <dbReference type="ARBA" id="ARBA00022737"/>
    </source>
</evidence>
<sequence>MESEQSGMKFVETLNKDDDRSWDAVSSEIPDWNREVNEHYWEPGKQLLKTIRSYQYWRARGGPVAFLMRRMAVLRHRWWSIVSGADVPLSTSIGGGLLLTHPTGVVIHPDSVVGVNCLIFQQVTLGAGGKKPGAPILGGHVDVGAGAKILGGVRIGNGVRVGANAVVLDDVPDHSTAVGVPARVIARQQNNTSGRAL</sequence>
<dbReference type="InParanoid" id="D6Z4H0"/>
<evidence type="ECO:0000256" key="3">
    <source>
        <dbReference type="ARBA" id="ARBA00023315"/>
    </source>
</evidence>
<accession>D6Z4H0</accession>
<dbReference type="eggNOG" id="COG1045">
    <property type="taxonomic scope" value="Bacteria"/>
</dbReference>
<dbReference type="Gene3D" id="2.160.10.10">
    <property type="entry name" value="Hexapeptide repeat proteins"/>
    <property type="match status" value="1"/>
</dbReference>
<dbReference type="InterPro" id="IPR018357">
    <property type="entry name" value="Hexapep_transf_CS"/>
</dbReference>
<dbReference type="STRING" id="589865.DaAHT2_1754"/>
<dbReference type="RefSeq" id="WP_013163969.1">
    <property type="nucleotide sequence ID" value="NC_014216.1"/>
</dbReference>
<keyword evidence="5" id="KW-1185">Reference proteome</keyword>
<dbReference type="PANTHER" id="PTHR42811">
    <property type="entry name" value="SERINE ACETYLTRANSFERASE"/>
    <property type="match status" value="1"/>
</dbReference>
<dbReference type="Proteomes" id="UP000001508">
    <property type="component" value="Chromosome"/>
</dbReference>
<organism evidence="4 5">
    <name type="scientific">Desulfurivibrio alkaliphilus (strain DSM 19089 / UNIQEM U267 / AHT2)</name>
    <dbReference type="NCBI Taxonomy" id="589865"/>
    <lineage>
        <taxon>Bacteria</taxon>
        <taxon>Pseudomonadati</taxon>
        <taxon>Thermodesulfobacteriota</taxon>
        <taxon>Desulfobulbia</taxon>
        <taxon>Desulfobulbales</taxon>
        <taxon>Desulfobulbaceae</taxon>
        <taxon>Desulfurivibrio</taxon>
    </lineage>
</organism>
<evidence type="ECO:0000313" key="5">
    <source>
        <dbReference type="Proteomes" id="UP000001508"/>
    </source>
</evidence>
<dbReference type="AlphaFoldDB" id="D6Z4H0"/>
<reference evidence="5" key="1">
    <citation type="submission" date="2010-02" db="EMBL/GenBank/DDBJ databases">
        <title>Complete sequence of Desulfurivibrio alkaliphilus AHT2.</title>
        <authorList>
            <consortium name="US DOE Joint Genome Institute"/>
            <person name="Pitluck S."/>
            <person name="Chertkov O."/>
            <person name="Detter J.C."/>
            <person name="Han C."/>
            <person name="Tapia R."/>
            <person name="Larimer F."/>
            <person name="Land M."/>
            <person name="Hauser L."/>
            <person name="Kyrpides N."/>
            <person name="Mikhailova N."/>
            <person name="Sorokin D.Y."/>
            <person name="Muyzer G."/>
            <person name="Woyke T."/>
        </authorList>
    </citation>
    <scope>NUCLEOTIDE SEQUENCE [LARGE SCALE GENOMIC DNA]</scope>
    <source>
        <strain evidence="5">DSM 19089 / UNIQEM U267 / AHT2</strain>
    </source>
</reference>
<dbReference type="InterPro" id="IPR045304">
    <property type="entry name" value="LbH_SAT"/>
</dbReference>
<proteinExistence type="predicted"/>
<dbReference type="KEGG" id="dak:DaAHT2_1754"/>
<dbReference type="GO" id="GO:0016746">
    <property type="term" value="F:acyltransferase activity"/>
    <property type="evidence" value="ECO:0007669"/>
    <property type="project" value="UniProtKB-KW"/>
</dbReference>
<dbReference type="SUPFAM" id="SSF51161">
    <property type="entry name" value="Trimeric LpxA-like enzymes"/>
    <property type="match status" value="1"/>
</dbReference>
<keyword evidence="3" id="KW-0012">Acyltransferase</keyword>